<dbReference type="Proteomes" id="UP001430953">
    <property type="component" value="Unassembled WGS sequence"/>
</dbReference>
<evidence type="ECO:0000313" key="3">
    <source>
        <dbReference type="Proteomes" id="UP001430953"/>
    </source>
</evidence>
<accession>A0AAW2GDF1</accession>
<name>A0AAW2GDF1_9HYME</name>
<evidence type="ECO:0000256" key="1">
    <source>
        <dbReference type="SAM" id="MobiDB-lite"/>
    </source>
</evidence>
<evidence type="ECO:0008006" key="4">
    <source>
        <dbReference type="Google" id="ProtNLM"/>
    </source>
</evidence>
<comment type="caution">
    <text evidence="2">The sequence shown here is derived from an EMBL/GenBank/DDBJ whole genome shotgun (WGS) entry which is preliminary data.</text>
</comment>
<feature type="region of interest" description="Disordered" evidence="1">
    <location>
        <begin position="54"/>
        <end position="73"/>
    </location>
</feature>
<proteinExistence type="predicted"/>
<evidence type="ECO:0000313" key="2">
    <source>
        <dbReference type="EMBL" id="KAL0125630.1"/>
    </source>
</evidence>
<keyword evidence="3" id="KW-1185">Reference proteome</keyword>
<reference evidence="2 3" key="1">
    <citation type="submission" date="2023-03" db="EMBL/GenBank/DDBJ databases">
        <title>High recombination rates correlate with genetic variation in Cardiocondyla obscurior ants.</title>
        <authorList>
            <person name="Errbii M."/>
        </authorList>
    </citation>
    <scope>NUCLEOTIDE SEQUENCE [LARGE SCALE GENOMIC DNA]</scope>
    <source>
        <strain evidence="2">Alpha-2009</strain>
        <tissue evidence="2">Whole body</tissue>
    </source>
</reference>
<dbReference type="EMBL" id="JADYXP020000004">
    <property type="protein sequence ID" value="KAL0125630.1"/>
    <property type="molecule type" value="Genomic_DNA"/>
</dbReference>
<feature type="compositionally biased region" description="Acidic residues" evidence="1">
    <location>
        <begin position="55"/>
        <end position="65"/>
    </location>
</feature>
<sequence>MYCQLKCIPVYCLITTSREHRETILRATNSGSPSTATATLHRIFVKRIRSHFARDDDDDDDDENENVTATGWR</sequence>
<dbReference type="AlphaFoldDB" id="A0AAW2GDF1"/>
<organism evidence="2 3">
    <name type="scientific">Cardiocondyla obscurior</name>
    <dbReference type="NCBI Taxonomy" id="286306"/>
    <lineage>
        <taxon>Eukaryota</taxon>
        <taxon>Metazoa</taxon>
        <taxon>Ecdysozoa</taxon>
        <taxon>Arthropoda</taxon>
        <taxon>Hexapoda</taxon>
        <taxon>Insecta</taxon>
        <taxon>Pterygota</taxon>
        <taxon>Neoptera</taxon>
        <taxon>Endopterygota</taxon>
        <taxon>Hymenoptera</taxon>
        <taxon>Apocrita</taxon>
        <taxon>Aculeata</taxon>
        <taxon>Formicoidea</taxon>
        <taxon>Formicidae</taxon>
        <taxon>Myrmicinae</taxon>
        <taxon>Cardiocondyla</taxon>
    </lineage>
</organism>
<gene>
    <name evidence="2" type="ORF">PUN28_004612</name>
</gene>
<protein>
    <recommendedName>
        <fullName evidence="4">Secreted protein</fullName>
    </recommendedName>
</protein>